<evidence type="ECO:0000256" key="1">
    <source>
        <dbReference type="SAM" id="MobiDB-lite"/>
    </source>
</evidence>
<sequence>MFGRRAQQRVPVEPPAAEGDELLSDADSPPEQRVDGPTLGAALAQADLLWDAPRPGEAQPGLTAVFGGFPPASLIGVRLWPVLVRPHGAAVLVLADVRHQVHVVVEVASAIDGQTPRPKWVSAASISHGTRLPGSVELWRHWAIELSDHAPHEWSAGCDGHNHLPRPNAQGHLVTAIPQHDAWVMSRTWLPGELVVPSVTDVRWLVLSASDRPLKEREPQVRSRWDAVSYADLAGALAARYADTALPDAVAAVLELLPPDLLRTDPGVLDRTILDQTAFD</sequence>
<evidence type="ECO:0000313" key="3">
    <source>
        <dbReference type="Proteomes" id="UP001164693"/>
    </source>
</evidence>
<dbReference type="Proteomes" id="UP001164693">
    <property type="component" value="Chromosome"/>
</dbReference>
<reference evidence="2" key="1">
    <citation type="submission" date="2022-05" db="EMBL/GenBank/DDBJ databases">
        <title>Jatrophihabitans sp. SB3-54 whole genome sequence.</title>
        <authorList>
            <person name="Suh M.K."/>
            <person name="Eom M.K."/>
            <person name="Kim J.S."/>
            <person name="Kim H.S."/>
            <person name="Do H.E."/>
            <person name="Shin Y.K."/>
            <person name="Lee J.-S."/>
        </authorList>
    </citation>
    <scope>NUCLEOTIDE SEQUENCE</scope>
    <source>
        <strain evidence="2">SB3-54</strain>
    </source>
</reference>
<feature type="region of interest" description="Disordered" evidence="1">
    <location>
        <begin position="1"/>
        <end position="36"/>
    </location>
</feature>
<evidence type="ECO:0000313" key="2">
    <source>
        <dbReference type="EMBL" id="WAX55792.1"/>
    </source>
</evidence>
<organism evidence="2 3">
    <name type="scientific">Jatrophihabitans cynanchi</name>
    <dbReference type="NCBI Taxonomy" id="2944128"/>
    <lineage>
        <taxon>Bacteria</taxon>
        <taxon>Bacillati</taxon>
        <taxon>Actinomycetota</taxon>
        <taxon>Actinomycetes</taxon>
        <taxon>Jatrophihabitantales</taxon>
        <taxon>Jatrophihabitantaceae</taxon>
        <taxon>Jatrophihabitans</taxon>
    </lineage>
</organism>
<dbReference type="EMBL" id="CP097463">
    <property type="protein sequence ID" value="WAX55792.1"/>
    <property type="molecule type" value="Genomic_DNA"/>
</dbReference>
<accession>A0ABY7JWT3</accession>
<keyword evidence="3" id="KW-1185">Reference proteome</keyword>
<proteinExistence type="predicted"/>
<name>A0ABY7JWT3_9ACTN</name>
<protein>
    <submittedName>
        <fullName evidence="2">Uncharacterized protein</fullName>
    </submittedName>
</protein>
<gene>
    <name evidence="2" type="ORF">M6B22_14750</name>
</gene>
<dbReference type="RefSeq" id="WP_269442315.1">
    <property type="nucleotide sequence ID" value="NZ_CP097463.1"/>
</dbReference>